<name>A0A1F2PC20_9FIRM</name>
<dbReference type="AlphaFoldDB" id="A0A1F2PC20"/>
<reference evidence="1 3" key="1">
    <citation type="submission" date="2015-09" db="EMBL/GenBank/DDBJ databases">
        <title>Genome sequence of Acetobacterium wieringae DSM 1911.</title>
        <authorList>
            <person name="Poehlein A."/>
            <person name="Bengelsdorf F.R."/>
            <person name="Schiel-Bengelsdorf B."/>
            <person name="Duerre P."/>
            <person name="Daniel R."/>
        </authorList>
    </citation>
    <scope>NUCLEOTIDE SEQUENCE [LARGE SCALE GENOMIC DNA]</scope>
    <source>
        <strain evidence="1 3">DSM 1911</strain>
    </source>
</reference>
<organism evidence="1 3">
    <name type="scientific">Acetobacterium wieringae</name>
    <dbReference type="NCBI Taxonomy" id="52694"/>
    <lineage>
        <taxon>Bacteria</taxon>
        <taxon>Bacillati</taxon>
        <taxon>Bacillota</taxon>
        <taxon>Clostridia</taxon>
        <taxon>Eubacteriales</taxon>
        <taxon>Eubacteriaceae</taxon>
        <taxon>Acetobacterium</taxon>
    </lineage>
</organism>
<dbReference type="OrthoDB" id="1777726at2"/>
<accession>A0A1F2PC20</accession>
<dbReference type="EMBL" id="LKEU01000050">
    <property type="protein sequence ID" value="OFV68970.1"/>
    <property type="molecule type" value="Genomic_DNA"/>
</dbReference>
<dbReference type="PROSITE" id="PS51257">
    <property type="entry name" value="PROKAR_LIPOPROTEIN"/>
    <property type="match status" value="1"/>
</dbReference>
<sequence>MSKKRFLFIILISLIVLLFAGCDKDDGTTAYLTLMTVPTSATIPNGLHLDSILSITNPIPDDPNGATTTVQFGVFGYTNTAGEPVYYVYGKKESISDDQSHLLEQGFYQMDYRVDEQNVYLALKNGSSPLTKVDKGNGIPTVYDGELPFGFYTPVEDKDGFYTFVDANGVTQYRVYATFLNKNGNFFPASEDGQMIAGALPINKSVEETLQSQGQSAVSKMITTPITCTNIPTTYVV</sequence>
<evidence type="ECO:0000313" key="3">
    <source>
        <dbReference type="Proteomes" id="UP000176244"/>
    </source>
</evidence>
<evidence type="ECO:0000313" key="1">
    <source>
        <dbReference type="EMBL" id="OFV68970.1"/>
    </source>
</evidence>
<evidence type="ECO:0000313" key="2">
    <source>
        <dbReference type="EMBL" id="TYC88123.1"/>
    </source>
</evidence>
<dbReference type="RefSeq" id="WP_070372738.1">
    <property type="nucleotide sequence ID" value="NZ_CABIIK010000056.1"/>
</dbReference>
<dbReference type="EMBL" id="VSLA01000002">
    <property type="protein sequence ID" value="TYC88123.1"/>
    <property type="molecule type" value="Genomic_DNA"/>
</dbReference>
<evidence type="ECO:0008006" key="5">
    <source>
        <dbReference type="Google" id="ProtNLM"/>
    </source>
</evidence>
<gene>
    <name evidence="1" type="ORF">ACWI_35070</name>
    <name evidence="2" type="ORF">FXB42_00465</name>
</gene>
<protein>
    <recommendedName>
        <fullName evidence="5">Lipoprotein</fullName>
    </recommendedName>
</protein>
<dbReference type="Proteomes" id="UP000176244">
    <property type="component" value="Unassembled WGS sequence"/>
</dbReference>
<reference evidence="2 4" key="2">
    <citation type="submission" date="2019-08" db="EMBL/GenBank/DDBJ databases">
        <title>Isolation and enrichment of carboxydotrophic bacteria from anaerobic sludge for the production of bio-based chemicals from syngas.</title>
        <authorList>
            <person name="Antares A.L."/>
            <person name="Moreira J."/>
            <person name="Diender M."/>
            <person name="Parshina S.N."/>
            <person name="Stams A.J.M."/>
            <person name="Alves M."/>
            <person name="Alves J.I."/>
            <person name="Sousa D.Z."/>
        </authorList>
    </citation>
    <scope>NUCLEOTIDE SEQUENCE [LARGE SCALE GENOMIC DNA]</scope>
    <source>
        <strain evidence="2 4">JM</strain>
    </source>
</reference>
<proteinExistence type="predicted"/>
<evidence type="ECO:0000313" key="4">
    <source>
        <dbReference type="Proteomes" id="UP000322619"/>
    </source>
</evidence>
<comment type="caution">
    <text evidence="1">The sequence shown here is derived from an EMBL/GenBank/DDBJ whole genome shotgun (WGS) entry which is preliminary data.</text>
</comment>
<dbReference type="Proteomes" id="UP000322619">
    <property type="component" value="Unassembled WGS sequence"/>
</dbReference>